<organism evidence="1 2">
    <name type="scientific">Gossypium arboreum</name>
    <name type="common">Tree cotton</name>
    <name type="synonym">Gossypium nanking</name>
    <dbReference type="NCBI Taxonomy" id="29729"/>
    <lineage>
        <taxon>Eukaryota</taxon>
        <taxon>Viridiplantae</taxon>
        <taxon>Streptophyta</taxon>
        <taxon>Embryophyta</taxon>
        <taxon>Tracheophyta</taxon>
        <taxon>Spermatophyta</taxon>
        <taxon>Magnoliopsida</taxon>
        <taxon>eudicotyledons</taxon>
        <taxon>Gunneridae</taxon>
        <taxon>Pentapetalae</taxon>
        <taxon>rosids</taxon>
        <taxon>malvids</taxon>
        <taxon>Malvales</taxon>
        <taxon>Malvaceae</taxon>
        <taxon>Malvoideae</taxon>
        <taxon>Gossypium</taxon>
    </lineage>
</organism>
<gene>
    <name evidence="1" type="ORF">PVK06_015620</name>
</gene>
<proteinExistence type="predicted"/>
<evidence type="ECO:0000313" key="1">
    <source>
        <dbReference type="EMBL" id="KAK5831821.1"/>
    </source>
</evidence>
<dbReference type="EMBL" id="JARKNE010000005">
    <property type="protein sequence ID" value="KAK5831821.1"/>
    <property type="molecule type" value="Genomic_DNA"/>
</dbReference>
<reference evidence="1 2" key="1">
    <citation type="submission" date="2023-03" db="EMBL/GenBank/DDBJ databases">
        <title>WGS of Gossypium arboreum.</title>
        <authorList>
            <person name="Yu D."/>
        </authorList>
    </citation>
    <scope>NUCLEOTIDE SEQUENCE [LARGE SCALE GENOMIC DNA]</scope>
    <source>
        <tissue evidence="1">Leaf</tissue>
    </source>
</reference>
<sequence>MCFAAIGPCAEKDQEDAVGGDKLGIGPLDLQKVGPVANISVGQSIGTVGYTTRTVSPLFSKNDVDHSNNGVLQINNVVGPDCTDPVPLINETGSSNPSNDSEFKISSGDEFFKMHDNNSNSMPVTISCINPILVDQGANVDDGPIMSSKPAYSVSELVEVRVVDFFGGLNLNKHTAVSFKEKGPTDGIHLERCSVHNSGVNKI</sequence>
<comment type="caution">
    <text evidence="1">The sequence shown here is derived from an EMBL/GenBank/DDBJ whole genome shotgun (WGS) entry which is preliminary data.</text>
</comment>
<accession>A0ABR0PXT7</accession>
<evidence type="ECO:0000313" key="2">
    <source>
        <dbReference type="Proteomes" id="UP001358586"/>
    </source>
</evidence>
<keyword evidence="2" id="KW-1185">Reference proteome</keyword>
<protein>
    <submittedName>
        <fullName evidence="1">Uncharacterized protein</fullName>
    </submittedName>
</protein>
<dbReference type="Proteomes" id="UP001358586">
    <property type="component" value="Chromosome 5"/>
</dbReference>
<name>A0ABR0PXT7_GOSAR</name>